<comment type="function">
    <text evidence="1 11">Catalyzes the reversible adenylation of nicotinate mononucleotide (NaMN) to nicotinic acid adenine dinucleotide (NaAD).</text>
</comment>
<keyword evidence="4 11" id="KW-0662">Pyridine nucleotide biosynthesis</keyword>
<keyword evidence="5 11" id="KW-0808">Transferase</keyword>
<dbReference type="HAMAP" id="MF_00244">
    <property type="entry name" value="NaMN_adenylyltr"/>
    <property type="match status" value="1"/>
</dbReference>
<dbReference type="PANTHER" id="PTHR39321">
    <property type="entry name" value="NICOTINATE-NUCLEOTIDE ADENYLYLTRANSFERASE-RELATED"/>
    <property type="match status" value="1"/>
</dbReference>
<dbReference type="PANTHER" id="PTHR39321:SF3">
    <property type="entry name" value="PHOSPHOPANTETHEINE ADENYLYLTRANSFERASE"/>
    <property type="match status" value="1"/>
</dbReference>
<comment type="catalytic activity">
    <reaction evidence="10 11">
        <text>nicotinate beta-D-ribonucleotide + ATP + H(+) = deamido-NAD(+) + diphosphate</text>
        <dbReference type="Rhea" id="RHEA:22860"/>
        <dbReference type="ChEBI" id="CHEBI:15378"/>
        <dbReference type="ChEBI" id="CHEBI:30616"/>
        <dbReference type="ChEBI" id="CHEBI:33019"/>
        <dbReference type="ChEBI" id="CHEBI:57502"/>
        <dbReference type="ChEBI" id="CHEBI:58437"/>
        <dbReference type="EC" id="2.7.7.18"/>
    </reaction>
</comment>
<comment type="similarity">
    <text evidence="3 11">Belongs to the NadD family.</text>
</comment>
<keyword evidence="7 11" id="KW-0547">Nucleotide-binding</keyword>
<dbReference type="CDD" id="cd02165">
    <property type="entry name" value="NMNAT"/>
    <property type="match status" value="1"/>
</dbReference>
<reference evidence="13" key="1">
    <citation type="submission" date="2020-12" db="EMBL/GenBank/DDBJ databases">
        <title>The genome sequence of Inhella sp. 1Y17.</title>
        <authorList>
            <person name="Liu Y."/>
        </authorList>
    </citation>
    <scope>NUCLEOTIDE SEQUENCE</scope>
    <source>
        <strain evidence="13">1Y17</strain>
    </source>
</reference>
<dbReference type="GO" id="GO:0004515">
    <property type="term" value="F:nicotinate-nucleotide adenylyltransferase activity"/>
    <property type="evidence" value="ECO:0007669"/>
    <property type="project" value="UniProtKB-UniRule"/>
</dbReference>
<keyword evidence="9 11" id="KW-0520">NAD</keyword>
<keyword evidence="6 11" id="KW-0548">Nucleotidyltransferase</keyword>
<dbReference type="EMBL" id="JAEDAK010000008">
    <property type="protein sequence ID" value="MBH9577781.1"/>
    <property type="molecule type" value="Genomic_DNA"/>
</dbReference>
<dbReference type="InterPro" id="IPR004821">
    <property type="entry name" value="Cyt_trans-like"/>
</dbReference>
<dbReference type="NCBIfam" id="TIGR00482">
    <property type="entry name" value="nicotinate (nicotinamide) nucleotide adenylyltransferase"/>
    <property type="match status" value="1"/>
</dbReference>
<comment type="pathway">
    <text evidence="2 11">Cofactor biosynthesis; NAD(+) biosynthesis; deamido-NAD(+) from nicotinate D-ribonucleotide: step 1/1.</text>
</comment>
<evidence type="ECO:0000256" key="10">
    <source>
        <dbReference type="ARBA" id="ARBA00048721"/>
    </source>
</evidence>
<evidence type="ECO:0000313" key="14">
    <source>
        <dbReference type="Proteomes" id="UP000613266"/>
    </source>
</evidence>
<dbReference type="GO" id="GO:0005524">
    <property type="term" value="F:ATP binding"/>
    <property type="evidence" value="ECO:0007669"/>
    <property type="project" value="UniProtKB-KW"/>
</dbReference>
<keyword evidence="8 11" id="KW-0067">ATP-binding</keyword>
<evidence type="ECO:0000256" key="1">
    <source>
        <dbReference type="ARBA" id="ARBA00002324"/>
    </source>
</evidence>
<evidence type="ECO:0000256" key="4">
    <source>
        <dbReference type="ARBA" id="ARBA00022642"/>
    </source>
</evidence>
<dbReference type="GO" id="GO:0009435">
    <property type="term" value="P:NAD+ biosynthetic process"/>
    <property type="evidence" value="ECO:0007669"/>
    <property type="project" value="UniProtKB-UniRule"/>
</dbReference>
<evidence type="ECO:0000256" key="2">
    <source>
        <dbReference type="ARBA" id="ARBA00005019"/>
    </source>
</evidence>
<dbReference type="Proteomes" id="UP000613266">
    <property type="component" value="Unassembled WGS sequence"/>
</dbReference>
<protein>
    <recommendedName>
        <fullName evidence="11">Probable nicotinate-nucleotide adenylyltransferase</fullName>
        <ecNumber evidence="11">2.7.7.18</ecNumber>
    </recommendedName>
    <alternativeName>
        <fullName evidence="11">Deamido-NAD(+) diphosphorylase</fullName>
    </alternativeName>
    <alternativeName>
        <fullName evidence="11">Deamido-NAD(+) pyrophosphorylase</fullName>
    </alternativeName>
    <alternativeName>
        <fullName evidence="11">Nicotinate mononucleotide adenylyltransferase</fullName>
        <shortName evidence="11">NaMN adenylyltransferase</shortName>
    </alternativeName>
</protein>
<dbReference type="RefSeq" id="WP_198111680.1">
    <property type="nucleotide sequence ID" value="NZ_JAEDAK010000008.1"/>
</dbReference>
<feature type="domain" description="Cytidyltransferase-like" evidence="12">
    <location>
        <begin position="5"/>
        <end position="165"/>
    </location>
</feature>
<evidence type="ECO:0000256" key="3">
    <source>
        <dbReference type="ARBA" id="ARBA00009014"/>
    </source>
</evidence>
<evidence type="ECO:0000313" key="13">
    <source>
        <dbReference type="EMBL" id="MBH9577781.1"/>
    </source>
</evidence>
<evidence type="ECO:0000256" key="9">
    <source>
        <dbReference type="ARBA" id="ARBA00023027"/>
    </source>
</evidence>
<accession>A0A931J3U3</accession>
<sequence length="193" mass="21011">MKIGLFGGSFNPPHRAHRALAQLAVEQLALDELIVMPAGQPWQKAGSALALAEHRLAMTRLLLQDLPRVQVSAWEAERAEPSTSIATLEHLQAQHPGAEWFLVIGQDQYEKFSSWKRWPELLQRSTLAVAGRAGQLPHPDPALPAHRSVQLALPADRISATALRADCARGADISPMVGPDVAGYIAHHHLYGA</sequence>
<dbReference type="InterPro" id="IPR005248">
    <property type="entry name" value="NadD/NMNAT"/>
</dbReference>
<evidence type="ECO:0000256" key="5">
    <source>
        <dbReference type="ARBA" id="ARBA00022679"/>
    </source>
</evidence>
<dbReference type="AlphaFoldDB" id="A0A931J3U3"/>
<dbReference type="EC" id="2.7.7.18" evidence="11"/>
<dbReference type="Pfam" id="PF01467">
    <property type="entry name" value="CTP_transf_like"/>
    <property type="match status" value="1"/>
</dbReference>
<evidence type="ECO:0000256" key="8">
    <source>
        <dbReference type="ARBA" id="ARBA00022840"/>
    </source>
</evidence>
<keyword evidence="14" id="KW-1185">Reference proteome</keyword>
<comment type="caution">
    <text evidence="13">The sequence shown here is derived from an EMBL/GenBank/DDBJ whole genome shotgun (WGS) entry which is preliminary data.</text>
</comment>
<evidence type="ECO:0000259" key="12">
    <source>
        <dbReference type="Pfam" id="PF01467"/>
    </source>
</evidence>
<dbReference type="Gene3D" id="3.40.50.620">
    <property type="entry name" value="HUPs"/>
    <property type="match status" value="1"/>
</dbReference>
<name>A0A931J3U3_9BURK</name>
<evidence type="ECO:0000256" key="6">
    <source>
        <dbReference type="ARBA" id="ARBA00022695"/>
    </source>
</evidence>
<evidence type="ECO:0000256" key="11">
    <source>
        <dbReference type="HAMAP-Rule" id="MF_00244"/>
    </source>
</evidence>
<organism evidence="13 14">
    <name type="scientific">Inhella proteolytica</name>
    <dbReference type="NCBI Taxonomy" id="2795029"/>
    <lineage>
        <taxon>Bacteria</taxon>
        <taxon>Pseudomonadati</taxon>
        <taxon>Pseudomonadota</taxon>
        <taxon>Betaproteobacteria</taxon>
        <taxon>Burkholderiales</taxon>
        <taxon>Sphaerotilaceae</taxon>
        <taxon>Inhella</taxon>
    </lineage>
</organism>
<evidence type="ECO:0000256" key="7">
    <source>
        <dbReference type="ARBA" id="ARBA00022741"/>
    </source>
</evidence>
<gene>
    <name evidence="11 13" type="primary">nadD</name>
    <name evidence="13" type="ORF">I7X39_12800</name>
</gene>
<proteinExistence type="inferred from homology"/>
<dbReference type="InterPro" id="IPR014729">
    <property type="entry name" value="Rossmann-like_a/b/a_fold"/>
</dbReference>
<dbReference type="SUPFAM" id="SSF52374">
    <property type="entry name" value="Nucleotidylyl transferase"/>
    <property type="match status" value="1"/>
</dbReference>